<feature type="binding site" evidence="6">
    <location>
        <position position="236"/>
    </location>
    <ligand>
        <name>a divalent metal cation</name>
        <dbReference type="ChEBI" id="CHEBI:60240"/>
        <label>2</label>
        <note>catalytic</note>
    </ligand>
</feature>
<organism evidence="9 10">
    <name type="scientific">Brenneria roseae subsp. americana</name>
    <dbReference type="NCBI Taxonomy" id="1508507"/>
    <lineage>
        <taxon>Bacteria</taxon>
        <taxon>Pseudomonadati</taxon>
        <taxon>Pseudomonadota</taxon>
        <taxon>Gammaproteobacteria</taxon>
        <taxon>Enterobacterales</taxon>
        <taxon>Pectobacteriaceae</taxon>
        <taxon>Brenneria</taxon>
    </lineage>
</organism>
<evidence type="ECO:0000256" key="7">
    <source>
        <dbReference type="RuleBase" id="RU003653"/>
    </source>
</evidence>
<evidence type="ECO:0000256" key="2">
    <source>
        <dbReference type="ARBA" id="ARBA00022438"/>
    </source>
</evidence>
<keyword evidence="5 6" id="KW-0378">Hydrolase</keyword>
<dbReference type="PANTHER" id="PTHR43330:SF27">
    <property type="entry name" value="METHIONINE AMINOPEPTIDASE"/>
    <property type="match status" value="1"/>
</dbReference>
<evidence type="ECO:0000256" key="4">
    <source>
        <dbReference type="ARBA" id="ARBA00022723"/>
    </source>
</evidence>
<comment type="caution">
    <text evidence="9">The sequence shown here is derived from an EMBL/GenBank/DDBJ whole genome shotgun (WGS) entry which is preliminary data.</text>
</comment>
<proteinExistence type="inferred from homology"/>
<dbReference type="GO" id="GO:0046872">
    <property type="term" value="F:metal ion binding"/>
    <property type="evidence" value="ECO:0007669"/>
    <property type="project" value="UniProtKB-UniRule"/>
</dbReference>
<feature type="domain" description="Peptidase M24" evidence="8">
    <location>
        <begin position="14"/>
        <end position="243"/>
    </location>
</feature>
<dbReference type="Proteomes" id="UP000245138">
    <property type="component" value="Unassembled WGS sequence"/>
</dbReference>
<name>A0A2U1TTG3_9GAMM</name>
<comment type="similarity">
    <text evidence="6">Belongs to the peptidase M24A family. Methionine aminopeptidase type 1 subfamily.</text>
</comment>
<dbReference type="PRINTS" id="PR00599">
    <property type="entry name" value="MAPEPTIDASE"/>
</dbReference>
<sequence>MNTIVLKNSDELALMRESGKLLSSVFTYLDDFIRVGISTMKINELVEDFITNTLNARPASKGQYDFPYVLNTSVNDVVCHGMPSTTHFLKSGDIINVDITLEKNGFIADSSKMYMIGEVSPLAKRLVENTYQAMWQGIRVVKPGATLGDVGHAIQKFAEAQGYSVVKEYCGHGIGREMHEEPQVLHYGSPRSGVVLQEGMTFTIEPMINQGSAKIKLKRDGWTVVTRDKKLSAQWEHTIAVTADGYEVLTLRNDESV</sequence>
<dbReference type="GO" id="GO:0006508">
    <property type="term" value="P:proteolysis"/>
    <property type="evidence" value="ECO:0007669"/>
    <property type="project" value="UniProtKB-KW"/>
</dbReference>
<dbReference type="NCBIfam" id="TIGR00500">
    <property type="entry name" value="met_pdase_I"/>
    <property type="match status" value="1"/>
</dbReference>
<keyword evidence="10" id="KW-1185">Reference proteome</keyword>
<feature type="binding site" evidence="6">
    <location>
        <position position="80"/>
    </location>
    <ligand>
        <name>substrate</name>
    </ligand>
</feature>
<dbReference type="GO" id="GO:0004239">
    <property type="term" value="F:initiator methionyl aminopeptidase activity"/>
    <property type="evidence" value="ECO:0007669"/>
    <property type="project" value="UniProtKB-UniRule"/>
</dbReference>
<protein>
    <recommendedName>
        <fullName evidence="6 7">Methionine aminopeptidase</fullName>
        <shortName evidence="6">MAP</shortName>
        <shortName evidence="6">MetAP</shortName>
        <ecNumber evidence="6 7">3.4.11.18</ecNumber>
    </recommendedName>
    <alternativeName>
        <fullName evidence="6">Peptidase M</fullName>
    </alternativeName>
</protein>
<dbReference type="EMBL" id="QDKJ01000006">
    <property type="protein sequence ID" value="PWC12698.1"/>
    <property type="molecule type" value="Genomic_DNA"/>
</dbReference>
<comment type="subunit">
    <text evidence="6">Monomer.</text>
</comment>
<dbReference type="AlphaFoldDB" id="A0A2U1TTG3"/>
<feature type="binding site" evidence="6">
    <location>
        <position position="109"/>
    </location>
    <ligand>
        <name>a divalent metal cation</name>
        <dbReference type="ChEBI" id="CHEBI:60240"/>
        <label>2</label>
        <note>catalytic</note>
    </ligand>
</feature>
<dbReference type="Gene3D" id="3.90.230.10">
    <property type="entry name" value="Creatinase/methionine aminopeptidase superfamily"/>
    <property type="match status" value="1"/>
</dbReference>
<dbReference type="SUPFAM" id="SSF55920">
    <property type="entry name" value="Creatinase/aminopeptidase"/>
    <property type="match status" value="1"/>
</dbReference>
<reference evidence="9 10" key="1">
    <citation type="submission" date="2018-04" db="EMBL/GenBank/DDBJ databases">
        <title>Brenneria corticis sp.nov.</title>
        <authorList>
            <person name="Li Y."/>
        </authorList>
    </citation>
    <scope>NUCLEOTIDE SEQUENCE [LARGE SCALE GENOMIC DNA]</scope>
    <source>
        <strain evidence="9 10">LMG 27715</strain>
    </source>
</reference>
<feature type="binding site" evidence="6">
    <location>
        <position position="98"/>
    </location>
    <ligand>
        <name>a divalent metal cation</name>
        <dbReference type="ChEBI" id="CHEBI:60240"/>
        <label>1</label>
    </ligand>
</feature>
<dbReference type="InterPro" id="IPR002467">
    <property type="entry name" value="Pept_M24A_MAP1"/>
</dbReference>
<comment type="cofactor">
    <cofactor evidence="6">
        <name>Co(2+)</name>
        <dbReference type="ChEBI" id="CHEBI:48828"/>
    </cofactor>
    <cofactor evidence="6">
        <name>Zn(2+)</name>
        <dbReference type="ChEBI" id="CHEBI:29105"/>
    </cofactor>
    <cofactor evidence="6">
        <name>Mn(2+)</name>
        <dbReference type="ChEBI" id="CHEBI:29035"/>
    </cofactor>
    <cofactor evidence="6">
        <name>Fe(2+)</name>
        <dbReference type="ChEBI" id="CHEBI:29033"/>
    </cofactor>
    <text evidence="6">Binds 2 divalent metal cations per subunit. Has a high-affinity and a low affinity metal-binding site. The true nature of the physiological cofactor is under debate. The enzyme is active with cobalt, zinc, manganese or divalent iron ions. Most likely, methionine aminopeptidases function as mononuclear Fe(2+)-metalloproteases under physiological conditions, and the catalytically relevant metal-binding site has been assigned to the histidine-containing high-affinity site.</text>
</comment>
<dbReference type="InterPro" id="IPR000994">
    <property type="entry name" value="Pept_M24"/>
</dbReference>
<feature type="binding site" evidence="6">
    <location>
        <position position="205"/>
    </location>
    <ligand>
        <name>a divalent metal cation</name>
        <dbReference type="ChEBI" id="CHEBI:60240"/>
        <label>2</label>
        <note>catalytic</note>
    </ligand>
</feature>
<comment type="function">
    <text evidence="1 6">Removes the N-terminal methionine from nascent proteins. The N-terminal methionine is often cleaved when the second residue in the primary sequence is small and uncharged (Met-Ala-, Cys, Gly, Pro, Ser, Thr, or Val). Requires deformylation of the N(alpha)-formylated initiator methionine before it can be hydrolyzed.</text>
</comment>
<evidence type="ECO:0000313" key="10">
    <source>
        <dbReference type="Proteomes" id="UP000245138"/>
    </source>
</evidence>
<dbReference type="OrthoDB" id="9802055at2"/>
<evidence type="ECO:0000256" key="5">
    <source>
        <dbReference type="ARBA" id="ARBA00022801"/>
    </source>
</evidence>
<dbReference type="PROSITE" id="PS00680">
    <property type="entry name" value="MAP_1"/>
    <property type="match status" value="1"/>
</dbReference>
<dbReference type="GO" id="GO:0070006">
    <property type="term" value="F:metalloaminopeptidase activity"/>
    <property type="evidence" value="ECO:0007669"/>
    <property type="project" value="UniProtKB-UniRule"/>
</dbReference>
<evidence type="ECO:0000256" key="3">
    <source>
        <dbReference type="ARBA" id="ARBA00022670"/>
    </source>
</evidence>
<feature type="binding site" evidence="6">
    <location>
        <position position="236"/>
    </location>
    <ligand>
        <name>a divalent metal cation</name>
        <dbReference type="ChEBI" id="CHEBI:60240"/>
        <label>1</label>
    </ligand>
</feature>
<keyword evidence="2 6" id="KW-0031">Aminopeptidase</keyword>
<evidence type="ECO:0000313" key="9">
    <source>
        <dbReference type="EMBL" id="PWC12698.1"/>
    </source>
</evidence>
<feature type="binding site" evidence="6">
    <location>
        <position position="179"/>
    </location>
    <ligand>
        <name>substrate</name>
    </ligand>
</feature>
<evidence type="ECO:0000259" key="8">
    <source>
        <dbReference type="Pfam" id="PF00557"/>
    </source>
</evidence>
<dbReference type="InterPro" id="IPR001714">
    <property type="entry name" value="Pept_M24_MAP"/>
</dbReference>
<dbReference type="CDD" id="cd01086">
    <property type="entry name" value="MetAP1"/>
    <property type="match status" value="1"/>
</dbReference>
<keyword evidence="4 6" id="KW-0479">Metal-binding</keyword>
<dbReference type="Pfam" id="PF00557">
    <property type="entry name" value="Peptidase_M24"/>
    <property type="match status" value="1"/>
</dbReference>
<dbReference type="InterPro" id="IPR036005">
    <property type="entry name" value="Creatinase/aminopeptidase-like"/>
</dbReference>
<gene>
    <name evidence="6 9" type="primary">map</name>
    <name evidence="9" type="ORF">B4923_09170</name>
</gene>
<dbReference type="PANTHER" id="PTHR43330">
    <property type="entry name" value="METHIONINE AMINOPEPTIDASE"/>
    <property type="match status" value="1"/>
</dbReference>
<keyword evidence="3 6" id="KW-0645">Protease</keyword>
<dbReference type="EC" id="3.4.11.18" evidence="6 7"/>
<feature type="binding site" evidence="6">
    <location>
        <position position="172"/>
    </location>
    <ligand>
        <name>a divalent metal cation</name>
        <dbReference type="ChEBI" id="CHEBI:60240"/>
        <label>2</label>
        <note>catalytic</note>
    </ligand>
</feature>
<dbReference type="RefSeq" id="WP_109054052.1">
    <property type="nucleotide sequence ID" value="NZ_QDKJ01000006.1"/>
</dbReference>
<evidence type="ECO:0000256" key="6">
    <source>
        <dbReference type="HAMAP-Rule" id="MF_01974"/>
    </source>
</evidence>
<evidence type="ECO:0000256" key="1">
    <source>
        <dbReference type="ARBA" id="ARBA00002521"/>
    </source>
</evidence>
<comment type="catalytic activity">
    <reaction evidence="6 7">
        <text>Release of N-terminal amino acids, preferentially methionine, from peptides and arylamides.</text>
        <dbReference type="EC" id="3.4.11.18"/>
    </reaction>
</comment>
<accession>A0A2U1TTG3</accession>
<feature type="binding site" evidence="6">
    <location>
        <position position="109"/>
    </location>
    <ligand>
        <name>a divalent metal cation</name>
        <dbReference type="ChEBI" id="CHEBI:60240"/>
        <label>1</label>
    </ligand>
</feature>
<dbReference type="GO" id="GO:0005829">
    <property type="term" value="C:cytosol"/>
    <property type="evidence" value="ECO:0007669"/>
    <property type="project" value="TreeGrafter"/>
</dbReference>
<dbReference type="HAMAP" id="MF_01974">
    <property type="entry name" value="MetAP_1"/>
    <property type="match status" value="1"/>
</dbReference>